<feature type="compositionally biased region" description="Low complexity" evidence="4">
    <location>
        <begin position="94"/>
        <end position="125"/>
    </location>
</feature>
<feature type="compositionally biased region" description="Basic and acidic residues" evidence="4">
    <location>
        <begin position="546"/>
        <end position="556"/>
    </location>
</feature>
<feature type="compositionally biased region" description="Polar residues" evidence="4">
    <location>
        <begin position="308"/>
        <end position="317"/>
    </location>
</feature>
<keyword evidence="6" id="KW-1185">Reference proteome</keyword>
<comment type="caution">
    <text evidence="5">The sequence shown here is derived from an EMBL/GenBank/DDBJ whole genome shotgun (WGS) entry which is preliminary data.</text>
</comment>
<evidence type="ECO:0000256" key="2">
    <source>
        <dbReference type="ARBA" id="ARBA00022771"/>
    </source>
</evidence>
<feature type="compositionally biased region" description="Polar residues" evidence="4">
    <location>
        <begin position="526"/>
        <end position="545"/>
    </location>
</feature>
<feature type="compositionally biased region" description="Polar residues" evidence="4">
    <location>
        <begin position="592"/>
        <end position="603"/>
    </location>
</feature>
<evidence type="ECO:0000313" key="5">
    <source>
        <dbReference type="EMBL" id="KAL1302694.1"/>
    </source>
</evidence>
<organism evidence="5 6">
    <name type="scientific">Neodothiora populina</name>
    <dbReference type="NCBI Taxonomy" id="2781224"/>
    <lineage>
        <taxon>Eukaryota</taxon>
        <taxon>Fungi</taxon>
        <taxon>Dikarya</taxon>
        <taxon>Ascomycota</taxon>
        <taxon>Pezizomycotina</taxon>
        <taxon>Dothideomycetes</taxon>
        <taxon>Dothideomycetidae</taxon>
        <taxon>Dothideales</taxon>
        <taxon>Dothioraceae</taxon>
        <taxon>Neodothiora</taxon>
    </lineage>
</organism>
<dbReference type="InterPro" id="IPR013083">
    <property type="entry name" value="Znf_RING/FYVE/PHD"/>
</dbReference>
<feature type="compositionally biased region" description="Low complexity" evidence="4">
    <location>
        <begin position="347"/>
        <end position="369"/>
    </location>
</feature>
<feature type="region of interest" description="Disordered" evidence="4">
    <location>
        <begin position="251"/>
        <end position="477"/>
    </location>
</feature>
<feature type="compositionally biased region" description="Polar residues" evidence="4">
    <location>
        <begin position="419"/>
        <end position="429"/>
    </location>
</feature>
<feature type="compositionally biased region" description="Polar residues" evidence="4">
    <location>
        <begin position="468"/>
        <end position="477"/>
    </location>
</feature>
<dbReference type="Gene3D" id="3.30.40.10">
    <property type="entry name" value="Zinc/RING finger domain, C3HC4 (zinc finger)"/>
    <property type="match status" value="1"/>
</dbReference>
<evidence type="ECO:0000256" key="4">
    <source>
        <dbReference type="SAM" id="MobiDB-lite"/>
    </source>
</evidence>
<dbReference type="InterPro" id="IPR011011">
    <property type="entry name" value="Znf_FYVE_PHD"/>
</dbReference>
<gene>
    <name evidence="5" type="ORF">AAFC00_003056</name>
</gene>
<reference evidence="5 6" key="1">
    <citation type="submission" date="2024-07" db="EMBL/GenBank/DDBJ databases">
        <title>Draft sequence of the Neodothiora populina.</title>
        <authorList>
            <person name="Drown D.D."/>
            <person name="Schuette U.S."/>
            <person name="Buechlein A.B."/>
            <person name="Rusch D.R."/>
            <person name="Winton L.W."/>
            <person name="Adams G.A."/>
        </authorList>
    </citation>
    <scope>NUCLEOTIDE SEQUENCE [LARGE SCALE GENOMIC DNA]</scope>
    <source>
        <strain evidence="5 6">CPC 39397</strain>
    </source>
</reference>
<dbReference type="SUPFAM" id="SSF57903">
    <property type="entry name" value="FYVE/PHD zinc finger"/>
    <property type="match status" value="1"/>
</dbReference>
<name>A0ABR3P985_9PEZI</name>
<proteinExistence type="predicted"/>
<dbReference type="GeneID" id="95976758"/>
<dbReference type="RefSeq" id="XP_069198970.1">
    <property type="nucleotide sequence ID" value="XM_069342470.1"/>
</dbReference>
<evidence type="ECO:0000256" key="1">
    <source>
        <dbReference type="ARBA" id="ARBA00022723"/>
    </source>
</evidence>
<feature type="compositionally biased region" description="Polar residues" evidence="4">
    <location>
        <begin position="282"/>
        <end position="294"/>
    </location>
</feature>
<feature type="compositionally biased region" description="Basic and acidic residues" evidence="4">
    <location>
        <begin position="382"/>
        <end position="392"/>
    </location>
</feature>
<keyword evidence="1" id="KW-0479">Metal-binding</keyword>
<feature type="region of interest" description="Disordered" evidence="4">
    <location>
        <begin position="630"/>
        <end position="690"/>
    </location>
</feature>
<evidence type="ECO:0000313" key="6">
    <source>
        <dbReference type="Proteomes" id="UP001562354"/>
    </source>
</evidence>
<dbReference type="InterPro" id="IPR019786">
    <property type="entry name" value="Zinc_finger_PHD-type_CS"/>
</dbReference>
<feature type="compositionally biased region" description="Polar residues" evidence="4">
    <location>
        <begin position="255"/>
        <end position="265"/>
    </location>
</feature>
<evidence type="ECO:0008006" key="7">
    <source>
        <dbReference type="Google" id="ProtNLM"/>
    </source>
</evidence>
<feature type="compositionally biased region" description="Low complexity" evidence="4">
    <location>
        <begin position="44"/>
        <end position="57"/>
    </location>
</feature>
<feature type="compositionally biased region" description="Low complexity" evidence="4">
    <location>
        <begin position="580"/>
        <end position="591"/>
    </location>
</feature>
<feature type="region of interest" description="Disordered" evidence="4">
    <location>
        <begin position="41"/>
        <end position="81"/>
    </location>
</feature>
<dbReference type="Proteomes" id="UP001562354">
    <property type="component" value="Unassembled WGS sequence"/>
</dbReference>
<feature type="compositionally biased region" description="Polar residues" evidence="4">
    <location>
        <begin position="396"/>
        <end position="412"/>
    </location>
</feature>
<feature type="region of interest" description="Disordered" evidence="4">
    <location>
        <begin position="94"/>
        <end position="191"/>
    </location>
</feature>
<dbReference type="EMBL" id="JBFMKM010000012">
    <property type="protein sequence ID" value="KAL1302694.1"/>
    <property type="molecule type" value="Genomic_DNA"/>
</dbReference>
<keyword evidence="2" id="KW-0863">Zinc-finger</keyword>
<evidence type="ECO:0000256" key="3">
    <source>
        <dbReference type="ARBA" id="ARBA00022833"/>
    </source>
</evidence>
<keyword evidence="3" id="KW-0862">Zinc</keyword>
<sequence>MDWDWQFLTPSSTPTTASFECNTLQTPALNAHFQDAFSPYLESHQQQQQQHQHQQLQRDQPAPAQIGGSTLDFGDGSFYPQQNTHMLQHAYAQTFPQQQQQQQQQHQLQQQQQQPPTLQQAFAPQGRPTLAPAAPIGKELQDAVPPQSQNIYPTPPDMYQMNTPPPTRGSSIKNRTGRNEPAAFGTPLSLADNKPGVPDHHNFFQPNQMSHRDASPSKIIQANMPQTQYQFPYQPPQSQLQSSQSTMVFAPQPRPMSNTNNNQPWATLDDPFVVGSAPFPQPESSGSLTRSYSAASGLRNTGAHRSRPSTSDGTRNPNYGGHLYGPRQSPEKKRLGPASVDPSLVYSSPSRPSTTDSSKTTSSNRSSPSAGANRVPYQHTLTDPRQELDTPRANRFRSSTASSGSRPNSQAASGRPELQRSNTLTSLRSNPAHAAPDMGQSNMLTRSNSAVNLPRRMSPLKRDRMSHVSLSSISETPKPSVRTSIVLTVDSNGRARTETRVVDTSPTKSAREKYPSLWDESDSESETPVVNSTTQWPSRNSSLSQARDERHAKVAKLDPPLEDLENLHLPRSNSSASLASLKTPSKSSYSSITQLRRQSSTQKPRGYAHSRRNTLASLNSSFESLASFESSSSDLSASQQSDAGSALRQMRSSRGPNKPEGPELTEAIPVIARQPPPPPPPIFEQRKFHQKSQSLAAPIPTYQYNRPQYPVDCAPMQVSYPVPPPMNHVQGPMFRCVCNLPFDDGRGAIACGFCNMFLHAACLGIDPHNMPPSYICNICTNSANMLAPNSAQAYAGWGLAGI</sequence>
<dbReference type="PROSITE" id="PS01359">
    <property type="entry name" value="ZF_PHD_1"/>
    <property type="match status" value="1"/>
</dbReference>
<feature type="compositionally biased region" description="Polar residues" evidence="4">
    <location>
        <begin position="439"/>
        <end position="451"/>
    </location>
</feature>
<accession>A0ABR3P985</accession>
<feature type="region of interest" description="Disordered" evidence="4">
    <location>
        <begin position="494"/>
        <end position="610"/>
    </location>
</feature>
<feature type="compositionally biased region" description="Low complexity" evidence="4">
    <location>
        <begin position="630"/>
        <end position="647"/>
    </location>
</feature>
<protein>
    <recommendedName>
        <fullName evidence="7">Zinc finger PHD-type domain-containing protein</fullName>
    </recommendedName>
</protein>